<evidence type="ECO:0000256" key="36">
    <source>
        <dbReference type="ARBA" id="ARBA00047400"/>
    </source>
</evidence>
<dbReference type="Pfam" id="PF13602">
    <property type="entry name" value="ADH_zinc_N_2"/>
    <property type="match status" value="1"/>
</dbReference>
<comment type="catalytic activity">
    <reaction evidence="48">
        <text>(2E)-octenoyl-[ACP] + NADPH + H(+) = octanoyl-[ACP] + NADP(+)</text>
        <dbReference type="Rhea" id="RHEA:41848"/>
        <dbReference type="Rhea" id="RHEA-COMP:9635"/>
        <dbReference type="Rhea" id="RHEA-COMP:9636"/>
        <dbReference type="ChEBI" id="CHEBI:15378"/>
        <dbReference type="ChEBI" id="CHEBI:57783"/>
        <dbReference type="ChEBI" id="CHEBI:58349"/>
        <dbReference type="ChEBI" id="CHEBI:78462"/>
        <dbReference type="ChEBI" id="CHEBI:78463"/>
    </reaction>
    <physiologicalReaction direction="left-to-right" evidence="48">
        <dbReference type="Rhea" id="RHEA:41849"/>
    </physiologicalReaction>
</comment>
<evidence type="ECO:0000256" key="4">
    <source>
        <dbReference type="ARBA" id="ARBA00012873"/>
    </source>
</evidence>
<dbReference type="Pfam" id="PF08659">
    <property type="entry name" value="KR"/>
    <property type="match status" value="1"/>
</dbReference>
<dbReference type="GO" id="GO:0004316">
    <property type="term" value="F:3-oxoacyl-[acyl-carrier-protein] reductase (NADPH) activity"/>
    <property type="evidence" value="ECO:0007669"/>
    <property type="project" value="UniProtKB-EC"/>
</dbReference>
<dbReference type="InterPro" id="IPR036291">
    <property type="entry name" value="NAD(P)-bd_dom_sf"/>
</dbReference>
<comment type="catalytic activity">
    <reaction evidence="34">
        <text>3-oxooctadecanoyl-[ACP] + NADPH + H(+) = (3R)-hydroxyoctadecanoyl-[ACP] + NADP(+)</text>
        <dbReference type="Rhea" id="RHEA:41920"/>
        <dbReference type="Rhea" id="RHEA-COMP:9653"/>
        <dbReference type="Rhea" id="RHEA-COMP:9654"/>
        <dbReference type="ChEBI" id="CHEBI:15378"/>
        <dbReference type="ChEBI" id="CHEBI:57783"/>
        <dbReference type="ChEBI" id="CHEBI:58349"/>
        <dbReference type="ChEBI" id="CHEBI:78487"/>
        <dbReference type="ChEBI" id="CHEBI:78488"/>
    </reaction>
    <physiologicalReaction direction="left-to-right" evidence="34">
        <dbReference type="Rhea" id="RHEA:41921"/>
    </physiologicalReaction>
</comment>
<dbReference type="InterPro" id="IPR001227">
    <property type="entry name" value="Ac_transferase_dom_sf"/>
</dbReference>
<dbReference type="Gene3D" id="3.40.47.10">
    <property type="match status" value="1"/>
</dbReference>
<dbReference type="EC" id="2.3.1.85" evidence="4"/>
<dbReference type="InterPro" id="IPR009081">
    <property type="entry name" value="PP-bd_ACP"/>
</dbReference>
<evidence type="ECO:0000256" key="7">
    <source>
        <dbReference type="ARBA" id="ARBA00018769"/>
    </source>
</evidence>
<dbReference type="InterPro" id="IPR014031">
    <property type="entry name" value="Ketoacyl_synth_C"/>
</dbReference>
<dbReference type="SMART" id="SM00823">
    <property type="entry name" value="PKS_PP"/>
    <property type="match status" value="1"/>
</dbReference>
<evidence type="ECO:0000256" key="18">
    <source>
        <dbReference type="ARBA" id="ARBA00023002"/>
    </source>
</evidence>
<evidence type="ECO:0000256" key="60">
    <source>
        <dbReference type="ARBA" id="ARBA00049422"/>
    </source>
</evidence>
<evidence type="ECO:0000256" key="51">
    <source>
        <dbReference type="ARBA" id="ARBA00048650"/>
    </source>
</evidence>
<dbReference type="InterPro" id="IPR020806">
    <property type="entry name" value="PKS_PP-bd"/>
</dbReference>
<feature type="region of interest" description="N-terminal hotdog fold" evidence="64">
    <location>
        <begin position="909"/>
        <end position="1042"/>
    </location>
</feature>
<comment type="catalytic activity">
    <reaction evidence="27">
        <text>a (3R)-hydroxyacyl-[ACP] = a (2E)-enoyl-[ACP] + H2O</text>
        <dbReference type="Rhea" id="RHEA:13097"/>
        <dbReference type="Rhea" id="RHEA-COMP:9925"/>
        <dbReference type="Rhea" id="RHEA-COMP:9945"/>
        <dbReference type="ChEBI" id="CHEBI:15377"/>
        <dbReference type="ChEBI" id="CHEBI:78784"/>
        <dbReference type="ChEBI" id="CHEBI:78827"/>
        <dbReference type="EC" id="4.2.1.59"/>
    </reaction>
    <physiologicalReaction direction="left-to-right" evidence="27">
        <dbReference type="Rhea" id="RHEA:13098"/>
    </physiologicalReaction>
</comment>
<dbReference type="SUPFAM" id="SSF53901">
    <property type="entry name" value="Thiolase-like"/>
    <property type="match status" value="1"/>
</dbReference>
<feature type="domain" description="Ketosynthase family 3 (KS3)" evidence="65">
    <location>
        <begin position="52"/>
        <end position="451"/>
    </location>
</feature>
<evidence type="ECO:0000256" key="46">
    <source>
        <dbReference type="ARBA" id="ARBA00048281"/>
    </source>
</evidence>
<comment type="catalytic activity">
    <reaction evidence="39">
        <text>(2E)-butenoyl-[ACP] + NADPH + H(+) = butanoyl-[ACP] + NADP(+)</text>
        <dbReference type="Rhea" id="RHEA:41812"/>
        <dbReference type="Rhea" id="RHEA-COMP:9627"/>
        <dbReference type="Rhea" id="RHEA-COMP:9628"/>
        <dbReference type="ChEBI" id="CHEBI:15378"/>
        <dbReference type="ChEBI" id="CHEBI:57783"/>
        <dbReference type="ChEBI" id="CHEBI:58349"/>
        <dbReference type="ChEBI" id="CHEBI:78453"/>
        <dbReference type="ChEBI" id="CHEBI:78454"/>
    </reaction>
    <physiologicalReaction direction="left-to-right" evidence="39">
        <dbReference type="Rhea" id="RHEA:41813"/>
    </physiologicalReaction>
</comment>
<dbReference type="Gene3D" id="3.10.129.110">
    <property type="entry name" value="Polyketide synthase dehydratase"/>
    <property type="match status" value="1"/>
</dbReference>
<sequence length="2596" mass="295812">MIDYKNQKGLPEALNESKSYEAQYVYKQYSPEKKAERDFTRNNIILPEWQMKEELVVSGMSGRFPESDTIDEYAYHLYNGIDMVTEDERRWPFGYLGLPRRSGKIKDISLFDNEFFKVSEEDAHYLDSQIRIMLEITFEALWDSGIDPNSWAGSNTGVFLGHCFDEYMAAYSDAGSDIPSYRQTYFSMLHNVFDFRGPAKHFDTACASGFSAFHQAIVSLRAGECDQAIVLGLNICLRAGTQHQFLNLNMLSPEGKCKCLDDDANGYAKGEACVAVVLQRKSQAKRIYARIIHSKTNCDGFKELGITFPSFELQAEVISDAFKEAHIDPLEIEYCEAHCTGTQAGDPSEMKAIMDSMCVGRTKPLKIGALKSVIGHTEGASGLCGLVKSILCFENEIIPPNIHMTKPNHRIEGLINGVLEPVTECTPFKGQKIAMNCFGFGGVNVHAIIEKNTKEISDDDYRFGTLPRLVTFCGRNQKSFDNLHQFFINNPEKMTTGFLALLDQIAKTSPFPNRMFSGMTYRGARLFKPDDSGRLKPFDEVRFNQVKSETKPSVCFVFTGMGCQWPTMGRDLSQIDSMSSVFSKCSEVLKRINNSFDLMNVLTSDDPKMLQSPINSFVAIAAIQIALVDFLRQLEIEPGFVIGHSIGELTCAYADQCLSLEETITAAYIRGLCMSEMIEQKPGKMAAIGCTWEQAQQYCKQYSEGKVWPACHNSFDSVTVAGSQFDMDNFISKLQQQEPDLFVRAINSSNIAFHCPYIKEMREPLRRALNKNLCFKQRMPISSKWLTTTYEKDCQEFDLEYLVDNLLEPVRFYEVFQRLPPNTIFVEIAPNNLLQAVIKRNIFEQNKDSKYVATMVRKSGQNNIDILLMNIGQLYVNGLNPLIEKLYPSYEYPVARTTQSLHSIISWKHDRHFKATKYPEFFNHDQRKKTYKAVDLQNIEDKFFTDHCVDGRILFPATGYLYFAWELASRTLNLKREETPIIFEDVIIHRATIMPKSGMMSFAMKYNQENGTFAMLNNGTVTTTGRIRIPNNGSKFLIYQDMLNTIDTVKTKKCRMQLITKDVYKEFRLRGYDYGPEFQTINEVSINDEFSVATVKFKNWVTFVDGMIQTVIIGRPIRALLVPVRIDYLACDPIIMSQHLKSISENDSSATSSSYLDTIYDFCLNIAASSGIEFRGIKANLAPRRIHPIAPSKSTYEFVPYNQHDLLLATNRSNSYEHRLFLTEQLLKYQDLCASYVQNHSIDESFNIEQFETKVAIPVLMKILQQINTDNFEQSQFDTIEDDILFNSYMNEVFLRPQLETAVENCHLEPLIEILEVGQTKNLMASNILKWIAMDTFRVNFNCRLLHSSPSTVNPDHLNSVYSQHEWLAEKSKFPNDLVNIDLIVYKDFSICPLLSRHEIDLSLMFESLWNCLKDNGFAIILIRDHPFAVERYLLEKLKMKVPNVSRVEQFMNALGKTSFKLIGDRSDRMGVHSFLIRKISYEIIPENQIYINFTNNVEDWFETLQNSLKEIKNSQSVEQKFVWLIANDQHSGVLGFANCLRKEPDGLKIRCLYNGQPNCTINNESEILKNIVKLNLQMNAIGPDGSFGSFKHFSLSNEDTELMPVEHCFLNAHTRGDLSSLRWFEAQHKLWPVNRKPNENFFTVYYAALNFRDVMLATGKLPPDALPLEIGLDDCLLGIEFAGRDENGNRVMGMKQSKCLATTLVYDDASCLTWPIPDKWTMEEAVTIPVAYGTAYYALVIRGNLREKEKVLIHSGSGAVGQAAIAICLSYNCHLFITVGSEEKRTFLMEKFPQLKPNQFASSRETAFEKMILQATDGRGVDVVLNSLAEDKLFASVNCLAPYGRFLEIGKFDLSQNSKLNLSQIMKNKTFHGILLDNMIHVYDCTPTNILRQRGKIRDLIYEGMTNGVIQPLNRTIFTADESEKAFRYMTTGKHMGKILIKIREEEIGGSPDFAEIMSRNNSLQIPALPRTVFHSGKSYIITGGLGGFGMELMNWMIEREARHFVLTSRKGVKNLYQKWRIDHFTELGVKIEIFVDDTTTNEGVDRLIDTAQQMAPLDGIFHLAMVIRDGLFDNQTLESFQDVIKPKANTFLLLDKSTRQRSICLNYFVAFSSVSCGIGNPGQSNYGLGNSVLERVCDQRRRDGHHGLAIQWGPIGDVGYIIDNIRGNDIVICGTIPQRIPSCLNVLDRLLQSPFSICSSLIWSDKQFGLHCGKTSLIKTVAHILGVKDYEKLEPNVTLGELGMDSLMTVEVKQVIERDYDVVFTLQDLRKLTIAQIIEIGQGKAKETLTTNDTDNTINAKQSMDEKLAPSQPIVYLNDIINGDPILFFPPLDSTFDGMLPIAQKLNRPVIGVNWTQELKGVRSLKDTAAYFIKVLETQLPNLDRYDTVAYSFGGVVALEMGLQLQQRKSDRLKRYNQLILLESSPKQFKIYTDVIAKKYAIENDKINDTAYVDSMLMYLRGKVNMDNTKMRETLLKMNDNQQRIKFLGNIIRQTQNMDIKDETLDYLMQTHYNKLYMVNQYDCPTKQFEGDIILIRASNVLLKSDYDNKNIRQDYCLDDLITGKCHLHILDGDHETFITNNYDQLVKLIRNYV</sequence>
<evidence type="ECO:0000256" key="9">
    <source>
        <dbReference type="ARBA" id="ARBA00022516"/>
    </source>
</evidence>
<dbReference type="Pfam" id="PF14765">
    <property type="entry name" value="PS-DH"/>
    <property type="match status" value="1"/>
</dbReference>
<organism evidence="67 68">
    <name type="scientific">Dermatophagoides pteronyssinus</name>
    <name type="common">European house dust mite</name>
    <dbReference type="NCBI Taxonomy" id="6956"/>
    <lineage>
        <taxon>Eukaryota</taxon>
        <taxon>Metazoa</taxon>
        <taxon>Ecdysozoa</taxon>
        <taxon>Arthropoda</taxon>
        <taxon>Chelicerata</taxon>
        <taxon>Arachnida</taxon>
        <taxon>Acari</taxon>
        <taxon>Acariformes</taxon>
        <taxon>Sarcoptiformes</taxon>
        <taxon>Astigmata</taxon>
        <taxon>Psoroptidia</taxon>
        <taxon>Analgoidea</taxon>
        <taxon>Pyroglyphidae</taxon>
        <taxon>Dermatophagoidinae</taxon>
        <taxon>Dermatophagoides</taxon>
    </lineage>
</organism>
<comment type="catalytic activity">
    <reaction evidence="61">
        <text>butanoyl-[ACP] + malonyl-[ACP] + H(+) = 3-oxohexanoyl-[ACP] + holo-[ACP] + CO2</text>
        <dbReference type="Rhea" id="RHEA:41820"/>
        <dbReference type="Rhea" id="RHEA-COMP:9623"/>
        <dbReference type="Rhea" id="RHEA-COMP:9628"/>
        <dbReference type="Rhea" id="RHEA-COMP:9629"/>
        <dbReference type="Rhea" id="RHEA-COMP:9685"/>
        <dbReference type="ChEBI" id="CHEBI:15378"/>
        <dbReference type="ChEBI" id="CHEBI:16526"/>
        <dbReference type="ChEBI" id="CHEBI:64479"/>
        <dbReference type="ChEBI" id="CHEBI:78449"/>
        <dbReference type="ChEBI" id="CHEBI:78454"/>
        <dbReference type="ChEBI" id="CHEBI:78456"/>
    </reaction>
    <physiologicalReaction direction="left-to-right" evidence="61">
        <dbReference type="Rhea" id="RHEA:41821"/>
    </physiologicalReaction>
</comment>
<comment type="catalytic activity">
    <reaction evidence="38">
        <text>tetradecanoyl-[ACP] + malonyl-[ACP] + H(+) = 3-oxohexadecanoyl-[ACP] + holo-[ACP] + CO2</text>
        <dbReference type="Rhea" id="RHEA:41900"/>
        <dbReference type="Rhea" id="RHEA-COMP:9623"/>
        <dbReference type="Rhea" id="RHEA-COMP:9648"/>
        <dbReference type="Rhea" id="RHEA-COMP:9649"/>
        <dbReference type="Rhea" id="RHEA-COMP:9685"/>
        <dbReference type="ChEBI" id="CHEBI:15378"/>
        <dbReference type="ChEBI" id="CHEBI:16526"/>
        <dbReference type="ChEBI" id="CHEBI:64479"/>
        <dbReference type="ChEBI" id="CHEBI:78449"/>
        <dbReference type="ChEBI" id="CHEBI:78477"/>
        <dbReference type="ChEBI" id="CHEBI:78478"/>
    </reaction>
    <physiologicalReaction direction="left-to-right" evidence="38">
        <dbReference type="Rhea" id="RHEA:41901"/>
    </physiologicalReaction>
</comment>
<evidence type="ECO:0000313" key="67">
    <source>
        <dbReference type="Proteomes" id="UP000515146"/>
    </source>
</evidence>
<keyword evidence="11" id="KW-0808">Transferase</keyword>
<keyword evidence="8" id="KW-0596">Phosphopantetheine</keyword>
<evidence type="ECO:0000256" key="21">
    <source>
        <dbReference type="ARBA" id="ARBA00023160"/>
    </source>
</evidence>
<comment type="catalytic activity">
    <reaction evidence="51">
        <text>a 2,3-saturated acyl-[ACP] + NADP(+) = a (2E)-enoyl-[ACP] + NADPH + H(+)</text>
        <dbReference type="Rhea" id="RHEA:22564"/>
        <dbReference type="Rhea" id="RHEA-COMP:9925"/>
        <dbReference type="Rhea" id="RHEA-COMP:9926"/>
        <dbReference type="ChEBI" id="CHEBI:15378"/>
        <dbReference type="ChEBI" id="CHEBI:57783"/>
        <dbReference type="ChEBI" id="CHEBI:58349"/>
        <dbReference type="ChEBI" id="CHEBI:78784"/>
        <dbReference type="ChEBI" id="CHEBI:78785"/>
        <dbReference type="EC" id="1.3.1.39"/>
    </reaction>
    <physiologicalReaction direction="right-to-left" evidence="51">
        <dbReference type="Rhea" id="RHEA:22566"/>
    </physiologicalReaction>
</comment>
<evidence type="ECO:0000256" key="40">
    <source>
        <dbReference type="ARBA" id="ARBA00047578"/>
    </source>
</evidence>
<evidence type="ECO:0000256" key="39">
    <source>
        <dbReference type="ARBA" id="ARBA00047500"/>
    </source>
</evidence>
<evidence type="ECO:0000256" key="25">
    <source>
        <dbReference type="ARBA" id="ARBA00023373"/>
    </source>
</evidence>
<evidence type="ECO:0000256" key="12">
    <source>
        <dbReference type="ARBA" id="ARBA00022799"/>
    </source>
</evidence>
<dbReference type="InterPro" id="IPR018201">
    <property type="entry name" value="Ketoacyl_synth_AS"/>
</dbReference>
<evidence type="ECO:0000256" key="34">
    <source>
        <dbReference type="ARBA" id="ARBA00047300"/>
    </source>
</evidence>
<evidence type="ECO:0000256" key="32">
    <source>
        <dbReference type="ARBA" id="ARBA00023442"/>
    </source>
</evidence>
<reference evidence="68" key="1">
    <citation type="submission" date="2025-08" db="UniProtKB">
        <authorList>
            <consortium name="RefSeq"/>
        </authorList>
    </citation>
    <scope>IDENTIFICATION</scope>
    <source>
        <strain evidence="68">Airmid</strain>
    </source>
</reference>
<dbReference type="Pfam" id="PF21089">
    <property type="entry name" value="PKS_DH_N"/>
    <property type="match status" value="1"/>
</dbReference>
<dbReference type="Proteomes" id="UP000515146">
    <property type="component" value="Unplaced"/>
</dbReference>
<evidence type="ECO:0000256" key="19">
    <source>
        <dbReference type="ARBA" id="ARBA00023027"/>
    </source>
</evidence>
<evidence type="ECO:0000256" key="5">
    <source>
        <dbReference type="ARBA" id="ARBA00012948"/>
    </source>
</evidence>
<comment type="catalytic activity">
    <reaction evidence="45">
        <text>hexadecanoyl-[ACP] + malonyl-[ACP] + H(+) = 3-oxooctadecanoyl-[ACP] + holo-[ACP] + CO2</text>
        <dbReference type="Rhea" id="RHEA:41916"/>
        <dbReference type="Rhea" id="RHEA-COMP:9623"/>
        <dbReference type="Rhea" id="RHEA-COMP:9652"/>
        <dbReference type="Rhea" id="RHEA-COMP:9653"/>
        <dbReference type="Rhea" id="RHEA-COMP:9685"/>
        <dbReference type="ChEBI" id="CHEBI:15378"/>
        <dbReference type="ChEBI" id="CHEBI:16526"/>
        <dbReference type="ChEBI" id="CHEBI:64479"/>
        <dbReference type="ChEBI" id="CHEBI:78449"/>
        <dbReference type="ChEBI" id="CHEBI:78483"/>
        <dbReference type="ChEBI" id="CHEBI:78487"/>
    </reaction>
    <physiologicalReaction direction="left-to-right" evidence="45">
        <dbReference type="Rhea" id="RHEA:41917"/>
    </physiologicalReaction>
</comment>
<evidence type="ECO:0000256" key="63">
    <source>
        <dbReference type="ARBA" id="ARBA00049533"/>
    </source>
</evidence>
<dbReference type="Pfam" id="PF02801">
    <property type="entry name" value="Ketoacyl-synt_C"/>
    <property type="match status" value="1"/>
</dbReference>
<evidence type="ECO:0000256" key="62">
    <source>
        <dbReference type="ARBA" id="ARBA00049521"/>
    </source>
</evidence>
<dbReference type="PROSITE" id="PS52019">
    <property type="entry name" value="PKS_MFAS_DH"/>
    <property type="match status" value="1"/>
</dbReference>
<dbReference type="CDD" id="cd08954">
    <property type="entry name" value="KR_1_FAS_SDR_x"/>
    <property type="match status" value="1"/>
</dbReference>
<dbReference type="InterPro" id="IPR042104">
    <property type="entry name" value="PKS_dehydratase_sf"/>
</dbReference>
<feature type="active site" description="Proton donor; for dehydratase activity" evidence="64">
    <location>
        <position position="1105"/>
    </location>
</feature>
<comment type="catalytic activity">
    <reaction evidence="41">
        <text>(2E)-hexadecenoyl-[ACP] + NADPH + H(+) = hexadecanoyl-[ACP] + NADP(+)</text>
        <dbReference type="Rhea" id="RHEA:41912"/>
        <dbReference type="Rhea" id="RHEA-COMP:9651"/>
        <dbReference type="Rhea" id="RHEA-COMP:9652"/>
        <dbReference type="ChEBI" id="CHEBI:15378"/>
        <dbReference type="ChEBI" id="CHEBI:57783"/>
        <dbReference type="ChEBI" id="CHEBI:58349"/>
        <dbReference type="ChEBI" id="CHEBI:78481"/>
        <dbReference type="ChEBI" id="CHEBI:78483"/>
    </reaction>
    <physiologicalReaction direction="left-to-right" evidence="41">
        <dbReference type="Rhea" id="RHEA:41913"/>
    </physiologicalReaction>
</comment>
<evidence type="ECO:0000256" key="59">
    <source>
        <dbReference type="ARBA" id="ARBA00049414"/>
    </source>
</evidence>
<dbReference type="InterPro" id="IPR032821">
    <property type="entry name" value="PKS_assoc"/>
</dbReference>
<comment type="catalytic activity">
    <reaction evidence="59">
        <text>3-oxohexadecanoyl-[ACP] + NADPH + H(+) = (3R)-hydroxyhexadecanoyl-[ACP] + NADP(+)</text>
        <dbReference type="Rhea" id="RHEA:41904"/>
        <dbReference type="Rhea" id="RHEA-COMP:9649"/>
        <dbReference type="Rhea" id="RHEA-COMP:9650"/>
        <dbReference type="ChEBI" id="CHEBI:15378"/>
        <dbReference type="ChEBI" id="CHEBI:57783"/>
        <dbReference type="ChEBI" id="CHEBI:58349"/>
        <dbReference type="ChEBI" id="CHEBI:78478"/>
        <dbReference type="ChEBI" id="CHEBI:78480"/>
    </reaction>
    <physiologicalReaction direction="left-to-right" evidence="59">
        <dbReference type="Rhea" id="RHEA:41905"/>
    </physiologicalReaction>
</comment>
<dbReference type="GO" id="GO:0004312">
    <property type="term" value="F:fatty acid synthase activity"/>
    <property type="evidence" value="ECO:0007669"/>
    <property type="project" value="UniProtKB-EC"/>
</dbReference>
<comment type="catalytic activity">
    <reaction evidence="58">
        <text>3-oxododecanoyl-[ACP] + NADPH + H(+) = (3R)-hydroxydodecanoyl-[ACP] + NADP(+)</text>
        <dbReference type="Rhea" id="RHEA:41872"/>
        <dbReference type="Rhea" id="RHEA-COMP:9641"/>
        <dbReference type="Rhea" id="RHEA-COMP:9642"/>
        <dbReference type="ChEBI" id="CHEBI:15378"/>
        <dbReference type="ChEBI" id="CHEBI:57783"/>
        <dbReference type="ChEBI" id="CHEBI:58349"/>
        <dbReference type="ChEBI" id="CHEBI:78469"/>
        <dbReference type="ChEBI" id="CHEBI:78470"/>
    </reaction>
    <physiologicalReaction direction="left-to-right" evidence="58">
        <dbReference type="Rhea" id="RHEA:41873"/>
    </physiologicalReaction>
</comment>
<evidence type="ECO:0000256" key="10">
    <source>
        <dbReference type="ARBA" id="ARBA00022553"/>
    </source>
</evidence>
<evidence type="ECO:0000256" key="1">
    <source>
        <dbReference type="ARBA" id="ARBA00005189"/>
    </source>
</evidence>
<dbReference type="CDD" id="cd05195">
    <property type="entry name" value="enoyl_red"/>
    <property type="match status" value="1"/>
</dbReference>
<evidence type="ECO:0000256" key="26">
    <source>
        <dbReference type="ARBA" id="ARBA00023388"/>
    </source>
</evidence>
<comment type="catalytic activity">
    <reaction evidence="30">
        <text>(3R)-hydroxyhexadecanoyl-[ACP] = (2E)-hexadecenoyl-[ACP] + H2O</text>
        <dbReference type="Rhea" id="RHEA:41908"/>
        <dbReference type="Rhea" id="RHEA-COMP:9650"/>
        <dbReference type="Rhea" id="RHEA-COMP:9651"/>
        <dbReference type="ChEBI" id="CHEBI:15377"/>
        <dbReference type="ChEBI" id="CHEBI:78480"/>
        <dbReference type="ChEBI" id="CHEBI:78481"/>
    </reaction>
    <physiologicalReaction direction="left-to-right" evidence="30">
        <dbReference type="Rhea" id="RHEA:41909"/>
    </physiologicalReaction>
</comment>
<keyword evidence="10" id="KW-0597">Phosphoprotein</keyword>
<evidence type="ECO:0000256" key="3">
    <source>
        <dbReference type="ARBA" id="ARBA00012480"/>
    </source>
</evidence>
<dbReference type="InterPro" id="IPR050091">
    <property type="entry name" value="PKS_NRPS_Biosynth_Enz"/>
</dbReference>
<evidence type="ECO:0000256" key="38">
    <source>
        <dbReference type="ARBA" id="ARBA00047451"/>
    </source>
</evidence>
<keyword evidence="22" id="KW-0511">Multifunctional enzyme</keyword>
<comment type="catalytic activity">
    <reaction evidence="24">
        <text>(3R)-hydroxydodecanoyl-[ACP] = (2E)-dodecenoyl-[ACP] + H2O</text>
        <dbReference type="Rhea" id="RHEA:41876"/>
        <dbReference type="Rhea" id="RHEA-COMP:9642"/>
        <dbReference type="Rhea" id="RHEA-COMP:9643"/>
        <dbReference type="ChEBI" id="CHEBI:15377"/>
        <dbReference type="ChEBI" id="CHEBI:78470"/>
        <dbReference type="ChEBI" id="CHEBI:78472"/>
    </reaction>
    <physiologicalReaction direction="left-to-right" evidence="24">
        <dbReference type="Rhea" id="RHEA:41877"/>
    </physiologicalReaction>
</comment>
<comment type="function">
    <text evidence="32">Fatty acid synthetase is a multifunctional enzyme that catalyzes the de novo biosynthesis of long-chain saturated fatty acids starting from acetyl-CoA and malonyl-CoA in the presence of NADPH. This multifunctional protein contains 7 catalytic activities and a site for the binding of the prosthetic group 4'-phosphopantetheine of the acyl carrier protein ([ACP]) domain.</text>
</comment>
<dbReference type="InterPro" id="IPR014030">
    <property type="entry name" value="Ketoacyl_synth_N"/>
</dbReference>
<dbReference type="SUPFAM" id="SSF52151">
    <property type="entry name" value="FabD/lysophospholipase-like"/>
    <property type="match status" value="1"/>
</dbReference>
<evidence type="ECO:0000256" key="6">
    <source>
        <dbReference type="ARBA" id="ARBA00013191"/>
    </source>
</evidence>
<comment type="catalytic activity">
    <reaction evidence="60">
        <text>3-oxooctanoyl-[ACP] + NADPH + H(+) = (3R)-hydroxyoctanoyl-[ACP] + NADP(+)</text>
        <dbReference type="Rhea" id="RHEA:41840"/>
        <dbReference type="Rhea" id="RHEA-COMP:9633"/>
        <dbReference type="Rhea" id="RHEA-COMP:9634"/>
        <dbReference type="ChEBI" id="CHEBI:15378"/>
        <dbReference type="ChEBI" id="CHEBI:57783"/>
        <dbReference type="ChEBI" id="CHEBI:58349"/>
        <dbReference type="ChEBI" id="CHEBI:78460"/>
        <dbReference type="ChEBI" id="CHEBI:78461"/>
    </reaction>
    <physiologicalReaction direction="left-to-right" evidence="60">
        <dbReference type="Rhea" id="RHEA:41841"/>
    </physiologicalReaction>
</comment>
<dbReference type="SUPFAM" id="SSF53474">
    <property type="entry name" value="alpha/beta-Hydrolases"/>
    <property type="match status" value="1"/>
</dbReference>
<evidence type="ECO:0000256" key="24">
    <source>
        <dbReference type="ARBA" id="ARBA00023351"/>
    </source>
</evidence>
<evidence type="ECO:0000256" key="31">
    <source>
        <dbReference type="ARBA" id="ARBA00023402"/>
    </source>
</evidence>
<dbReference type="GO" id="GO:0006633">
    <property type="term" value="P:fatty acid biosynthetic process"/>
    <property type="evidence" value="ECO:0007669"/>
    <property type="project" value="UniProtKB-UniPathway"/>
</dbReference>
<comment type="catalytic activity">
    <reaction evidence="42">
        <text>(2E)-hexenoyl-[ACP] + NADPH + H(+) = hexanoyl-[ACP] + NADP(+)</text>
        <dbReference type="Rhea" id="RHEA:41832"/>
        <dbReference type="Rhea" id="RHEA-COMP:9631"/>
        <dbReference type="Rhea" id="RHEA-COMP:9632"/>
        <dbReference type="ChEBI" id="CHEBI:15378"/>
        <dbReference type="ChEBI" id="CHEBI:57783"/>
        <dbReference type="ChEBI" id="CHEBI:58349"/>
        <dbReference type="ChEBI" id="CHEBI:78458"/>
        <dbReference type="ChEBI" id="CHEBI:78459"/>
    </reaction>
    <physiologicalReaction direction="left-to-right" evidence="42">
        <dbReference type="Rhea" id="RHEA:41833"/>
    </physiologicalReaction>
</comment>
<comment type="catalytic activity">
    <reaction evidence="44">
        <text>acetyl-[ACP] + malonyl-[ACP] + H(+) = 3-oxobutanoyl-[ACP] + holo-[ACP] + CO2</text>
        <dbReference type="Rhea" id="RHEA:41800"/>
        <dbReference type="Rhea" id="RHEA-COMP:9621"/>
        <dbReference type="Rhea" id="RHEA-COMP:9623"/>
        <dbReference type="Rhea" id="RHEA-COMP:9625"/>
        <dbReference type="Rhea" id="RHEA-COMP:9685"/>
        <dbReference type="ChEBI" id="CHEBI:15378"/>
        <dbReference type="ChEBI" id="CHEBI:16526"/>
        <dbReference type="ChEBI" id="CHEBI:64479"/>
        <dbReference type="ChEBI" id="CHEBI:78446"/>
        <dbReference type="ChEBI" id="CHEBI:78449"/>
        <dbReference type="ChEBI" id="CHEBI:78450"/>
    </reaction>
    <physiologicalReaction direction="left-to-right" evidence="44">
        <dbReference type="Rhea" id="RHEA:41801"/>
    </physiologicalReaction>
</comment>
<evidence type="ECO:0000256" key="20">
    <source>
        <dbReference type="ARBA" id="ARBA00023098"/>
    </source>
</evidence>
<dbReference type="GO" id="GO:0031177">
    <property type="term" value="F:phosphopantetheine binding"/>
    <property type="evidence" value="ECO:0007669"/>
    <property type="project" value="InterPro"/>
</dbReference>
<dbReference type="InterPro" id="IPR020841">
    <property type="entry name" value="PKS_Beta-ketoAc_synthase_dom"/>
</dbReference>
<evidence type="ECO:0000256" key="45">
    <source>
        <dbReference type="ARBA" id="ARBA00048051"/>
    </source>
</evidence>
<evidence type="ECO:0000256" key="53">
    <source>
        <dbReference type="ARBA" id="ARBA00048704"/>
    </source>
</evidence>
<evidence type="ECO:0000256" key="29">
    <source>
        <dbReference type="ARBA" id="ARBA00023399"/>
    </source>
</evidence>
<keyword evidence="17" id="KW-0007">Acetylation</keyword>
<dbReference type="GO" id="GO:0044550">
    <property type="term" value="P:secondary metabolite biosynthetic process"/>
    <property type="evidence" value="ECO:0007669"/>
    <property type="project" value="UniProtKB-ARBA"/>
</dbReference>
<evidence type="ECO:0000256" key="64">
    <source>
        <dbReference type="PROSITE-ProRule" id="PRU01363"/>
    </source>
</evidence>
<evidence type="ECO:0000256" key="14">
    <source>
        <dbReference type="ARBA" id="ARBA00022832"/>
    </source>
</evidence>
<evidence type="ECO:0000256" key="47">
    <source>
        <dbReference type="ARBA" id="ARBA00048289"/>
    </source>
</evidence>
<evidence type="ECO:0000256" key="52">
    <source>
        <dbReference type="ARBA" id="ARBA00048691"/>
    </source>
</evidence>
<dbReference type="SMART" id="SM00822">
    <property type="entry name" value="PKS_KR"/>
    <property type="match status" value="1"/>
</dbReference>
<dbReference type="SMART" id="SM00825">
    <property type="entry name" value="PKS_KS"/>
    <property type="match status" value="1"/>
</dbReference>
<dbReference type="InterPro" id="IPR016035">
    <property type="entry name" value="Acyl_Trfase/lysoPLipase"/>
</dbReference>
<keyword evidence="13" id="KW-0378">Hydrolase</keyword>
<comment type="catalytic activity">
    <reaction evidence="26">
        <text>(3R)-hydroxydecanoyl-[ACP] = (2E)-decenoyl-[ACP] + H2O</text>
        <dbReference type="Rhea" id="RHEA:41860"/>
        <dbReference type="Rhea" id="RHEA-COMP:9638"/>
        <dbReference type="Rhea" id="RHEA-COMP:9639"/>
        <dbReference type="ChEBI" id="CHEBI:15377"/>
        <dbReference type="ChEBI" id="CHEBI:78466"/>
        <dbReference type="ChEBI" id="CHEBI:78467"/>
    </reaction>
    <physiologicalReaction direction="left-to-right" evidence="26">
        <dbReference type="Rhea" id="RHEA:41861"/>
    </physiologicalReaction>
</comment>
<feature type="domain" description="PKS/mFAS DH" evidence="66">
    <location>
        <begin position="909"/>
        <end position="1188"/>
    </location>
</feature>
<comment type="catalytic activity">
    <reaction evidence="23">
        <text>(3R)-hydroxyoctanoyl-[ACP] = (2E)-octenoyl-[ACP] + H2O</text>
        <dbReference type="Rhea" id="RHEA:41844"/>
        <dbReference type="Rhea" id="RHEA-COMP:9634"/>
        <dbReference type="Rhea" id="RHEA-COMP:9635"/>
        <dbReference type="ChEBI" id="CHEBI:15377"/>
        <dbReference type="ChEBI" id="CHEBI:78461"/>
        <dbReference type="ChEBI" id="CHEBI:78462"/>
    </reaction>
    <physiologicalReaction direction="left-to-right" evidence="23">
        <dbReference type="Rhea" id="RHEA:41845"/>
    </physiologicalReaction>
</comment>
<dbReference type="FunFam" id="3.40.50.720:FF:000209">
    <property type="entry name" value="Polyketide synthase Pks12"/>
    <property type="match status" value="1"/>
</dbReference>
<dbReference type="OMA" id="AAGNCFE"/>
<keyword evidence="19" id="KW-0520">NAD</keyword>
<keyword evidence="21" id="KW-0275">Fatty acid biosynthesis</keyword>
<comment type="catalytic activity">
    <reaction evidence="63">
        <text>octanoyl-[ACP] + malonyl-[ACP] + H(+) = 3-oxodecanoyl-[ACP] + holo-[ACP] + CO2</text>
        <dbReference type="Rhea" id="RHEA:41852"/>
        <dbReference type="Rhea" id="RHEA-COMP:9623"/>
        <dbReference type="Rhea" id="RHEA-COMP:9636"/>
        <dbReference type="Rhea" id="RHEA-COMP:9637"/>
        <dbReference type="Rhea" id="RHEA-COMP:9685"/>
        <dbReference type="ChEBI" id="CHEBI:15378"/>
        <dbReference type="ChEBI" id="CHEBI:16526"/>
        <dbReference type="ChEBI" id="CHEBI:64479"/>
        <dbReference type="ChEBI" id="CHEBI:78449"/>
        <dbReference type="ChEBI" id="CHEBI:78463"/>
        <dbReference type="ChEBI" id="CHEBI:78464"/>
    </reaction>
    <physiologicalReaction direction="left-to-right" evidence="63">
        <dbReference type="Rhea" id="RHEA:41853"/>
    </physiologicalReaction>
</comment>
<comment type="catalytic activity">
    <reaction evidence="50">
        <text>3-oxohexanoyl-[ACP] + NADPH + H(+) = (3R)-hydroxyhexanoyl-[ACP] + NADP(+)</text>
        <dbReference type="Rhea" id="RHEA:41824"/>
        <dbReference type="Rhea" id="RHEA-COMP:9629"/>
        <dbReference type="Rhea" id="RHEA-COMP:9630"/>
        <dbReference type="ChEBI" id="CHEBI:15378"/>
        <dbReference type="ChEBI" id="CHEBI:57783"/>
        <dbReference type="ChEBI" id="CHEBI:58349"/>
        <dbReference type="ChEBI" id="CHEBI:78456"/>
        <dbReference type="ChEBI" id="CHEBI:78457"/>
    </reaction>
    <physiologicalReaction direction="left-to-right" evidence="50">
        <dbReference type="Rhea" id="RHEA:41825"/>
    </physiologicalReaction>
</comment>
<evidence type="ECO:0000259" key="65">
    <source>
        <dbReference type="PROSITE" id="PS52004"/>
    </source>
</evidence>
<evidence type="ECO:0000256" key="23">
    <source>
        <dbReference type="ARBA" id="ARBA00023332"/>
    </source>
</evidence>
<comment type="catalytic activity">
    <reaction evidence="33">
        <text>acetyl-CoA + n malonyl-CoA + 2n NADPH + 2n H(+) = a long-chain fatty acid + (n+1) CoA + n CO2 + 2n NADP(+).</text>
        <dbReference type="EC" id="2.3.1.85"/>
    </reaction>
</comment>
<evidence type="ECO:0000256" key="61">
    <source>
        <dbReference type="ARBA" id="ARBA00049449"/>
    </source>
</evidence>
<dbReference type="EC" id="1.1.1.100" evidence="5"/>
<evidence type="ECO:0000313" key="68">
    <source>
        <dbReference type="RefSeq" id="XP_027197961.1"/>
    </source>
</evidence>
<evidence type="ECO:0000256" key="54">
    <source>
        <dbReference type="ARBA" id="ARBA00048935"/>
    </source>
</evidence>
<comment type="catalytic activity">
    <reaction evidence="31">
        <text>(3R)-hydroxybutanoyl-[ACP] = (2E)-butenoyl-[ACP] + H2O</text>
        <dbReference type="Rhea" id="RHEA:41808"/>
        <dbReference type="Rhea" id="RHEA-COMP:9626"/>
        <dbReference type="Rhea" id="RHEA-COMP:9627"/>
        <dbReference type="ChEBI" id="CHEBI:15377"/>
        <dbReference type="ChEBI" id="CHEBI:78451"/>
        <dbReference type="ChEBI" id="CHEBI:78453"/>
    </reaction>
    <physiologicalReaction direction="left-to-right" evidence="31">
        <dbReference type="Rhea" id="RHEA:41809"/>
    </physiologicalReaction>
</comment>
<dbReference type="FunFam" id="1.10.1200.10:FF:000013">
    <property type="entry name" value="Fatty acid synthase"/>
    <property type="match status" value="1"/>
</dbReference>
<evidence type="ECO:0000256" key="22">
    <source>
        <dbReference type="ARBA" id="ARBA00023268"/>
    </source>
</evidence>
<dbReference type="InterPro" id="IPR049551">
    <property type="entry name" value="PKS_DH_C"/>
</dbReference>
<comment type="catalytic activity">
    <reaction evidence="40">
        <text>dodecanoyl-[ACP] + malonyl-[ACP] + H(+) = 3-oxotetradecanoyl-[ACP] + holo-[ACP] + CO2</text>
        <dbReference type="Rhea" id="RHEA:41884"/>
        <dbReference type="Rhea" id="RHEA-COMP:9623"/>
        <dbReference type="Rhea" id="RHEA-COMP:9644"/>
        <dbReference type="Rhea" id="RHEA-COMP:9645"/>
        <dbReference type="Rhea" id="RHEA-COMP:9685"/>
        <dbReference type="ChEBI" id="CHEBI:15378"/>
        <dbReference type="ChEBI" id="CHEBI:16526"/>
        <dbReference type="ChEBI" id="CHEBI:64479"/>
        <dbReference type="ChEBI" id="CHEBI:65264"/>
        <dbReference type="ChEBI" id="CHEBI:78449"/>
        <dbReference type="ChEBI" id="CHEBI:78473"/>
    </reaction>
    <physiologicalReaction direction="left-to-right" evidence="40">
        <dbReference type="Rhea" id="RHEA:41885"/>
    </physiologicalReaction>
</comment>
<dbReference type="InterPro" id="IPR001031">
    <property type="entry name" value="Thioesterase"/>
</dbReference>
<dbReference type="InterPro" id="IPR049552">
    <property type="entry name" value="PKS_DH_N"/>
</dbReference>
<evidence type="ECO:0000256" key="13">
    <source>
        <dbReference type="ARBA" id="ARBA00022801"/>
    </source>
</evidence>
<dbReference type="SUPFAM" id="SSF55048">
    <property type="entry name" value="Probable ACP-binding domain of malonyl-CoA ACP transacylase"/>
    <property type="match status" value="1"/>
</dbReference>
<dbReference type="InterPro" id="IPR016039">
    <property type="entry name" value="Thiolase-like"/>
</dbReference>
<gene>
    <name evidence="68" type="primary">LOC113792212</name>
</gene>
<dbReference type="Gene3D" id="3.40.50.720">
    <property type="entry name" value="NAD(P)-binding Rossmann-like Domain"/>
    <property type="match status" value="1"/>
</dbReference>
<dbReference type="SUPFAM" id="SSF50129">
    <property type="entry name" value="GroES-like"/>
    <property type="match status" value="1"/>
</dbReference>
<dbReference type="UniPathway" id="UPA00094"/>
<evidence type="ECO:0000256" key="27">
    <source>
        <dbReference type="ARBA" id="ARBA00023394"/>
    </source>
</evidence>
<evidence type="ECO:0000256" key="33">
    <source>
        <dbReference type="ARBA" id="ARBA00044883"/>
    </source>
</evidence>
<keyword evidence="9" id="KW-0444">Lipid biosynthesis</keyword>
<dbReference type="InterPro" id="IPR036736">
    <property type="entry name" value="ACP-like_sf"/>
</dbReference>
<evidence type="ECO:0000256" key="2">
    <source>
        <dbReference type="ARBA" id="ARBA00012004"/>
    </source>
</evidence>
<keyword evidence="12" id="KW-0702">S-nitrosylation</keyword>
<evidence type="ECO:0000256" key="17">
    <source>
        <dbReference type="ARBA" id="ARBA00022990"/>
    </source>
</evidence>
<dbReference type="Pfam" id="PF21149">
    <property type="entry name" value="FAS_pseudo-KR"/>
    <property type="match status" value="1"/>
</dbReference>
<evidence type="ECO:0000256" key="42">
    <source>
        <dbReference type="ARBA" id="ARBA00047897"/>
    </source>
</evidence>
<comment type="catalytic activity">
    <reaction evidence="37">
        <text>3-oxodecanoyl-[ACP] + NADPH + H(+) = (3R)-hydroxydecanoyl-[ACP] + NADP(+)</text>
        <dbReference type="Rhea" id="RHEA:41856"/>
        <dbReference type="Rhea" id="RHEA-COMP:9637"/>
        <dbReference type="Rhea" id="RHEA-COMP:9638"/>
        <dbReference type="ChEBI" id="CHEBI:15378"/>
        <dbReference type="ChEBI" id="CHEBI:57783"/>
        <dbReference type="ChEBI" id="CHEBI:58349"/>
        <dbReference type="ChEBI" id="CHEBI:78464"/>
        <dbReference type="ChEBI" id="CHEBI:78466"/>
    </reaction>
    <physiologicalReaction direction="left-to-right" evidence="37">
        <dbReference type="Rhea" id="RHEA:41857"/>
    </physiologicalReaction>
</comment>
<evidence type="ECO:0000256" key="35">
    <source>
        <dbReference type="ARBA" id="ARBA00047394"/>
    </source>
</evidence>
<evidence type="ECO:0000256" key="57">
    <source>
        <dbReference type="ARBA" id="ARBA00049171"/>
    </source>
</evidence>
<comment type="catalytic activity">
    <reaction evidence="25">
        <text>(3R)-hydroxyhexanoyl-[ACP] = (2E)-hexenoyl-[ACP] + H2O</text>
        <dbReference type="Rhea" id="RHEA:41828"/>
        <dbReference type="Rhea" id="RHEA-COMP:9630"/>
        <dbReference type="Rhea" id="RHEA-COMP:9631"/>
        <dbReference type="ChEBI" id="CHEBI:15377"/>
        <dbReference type="ChEBI" id="CHEBI:78457"/>
        <dbReference type="ChEBI" id="CHEBI:78458"/>
    </reaction>
    <physiologicalReaction direction="left-to-right" evidence="25">
        <dbReference type="Rhea" id="RHEA:41829"/>
    </physiologicalReaction>
</comment>
<protein>
    <recommendedName>
        <fullName evidence="7">Fatty acid synthase</fullName>
        <ecNumber evidence="5">1.1.1.100</ecNumber>
        <ecNumber evidence="2">1.3.1.39</ecNumber>
        <ecNumber evidence="6">2.3.1.41</ecNumber>
        <ecNumber evidence="4">2.3.1.85</ecNumber>
        <ecNumber evidence="3">3.1.2.14</ecNumber>
    </recommendedName>
</protein>
<evidence type="ECO:0000256" key="16">
    <source>
        <dbReference type="ARBA" id="ARBA00022898"/>
    </source>
</evidence>
<comment type="catalytic activity">
    <reaction evidence="43">
        <text>3-oxobutanoyl-[ACP] + NADPH + H(+) = (3R)-hydroxybutanoyl-[ACP] + NADP(+)</text>
        <dbReference type="Rhea" id="RHEA:41804"/>
        <dbReference type="Rhea" id="RHEA-COMP:9625"/>
        <dbReference type="Rhea" id="RHEA-COMP:9626"/>
        <dbReference type="ChEBI" id="CHEBI:15378"/>
        <dbReference type="ChEBI" id="CHEBI:57783"/>
        <dbReference type="ChEBI" id="CHEBI:58349"/>
        <dbReference type="ChEBI" id="CHEBI:78450"/>
        <dbReference type="ChEBI" id="CHEBI:78451"/>
    </reaction>
    <physiologicalReaction direction="left-to-right" evidence="43">
        <dbReference type="Rhea" id="RHEA:41805"/>
    </physiologicalReaction>
</comment>
<evidence type="ECO:0000256" key="49">
    <source>
        <dbReference type="ARBA" id="ARBA00048506"/>
    </source>
</evidence>
<dbReference type="Pfam" id="PF00109">
    <property type="entry name" value="ketoacyl-synt"/>
    <property type="match status" value="1"/>
</dbReference>
<dbReference type="SUPFAM" id="SSF51735">
    <property type="entry name" value="NAD(P)-binding Rossmann-fold domains"/>
    <property type="match status" value="2"/>
</dbReference>
<evidence type="ECO:0000256" key="55">
    <source>
        <dbReference type="ARBA" id="ARBA00049019"/>
    </source>
</evidence>
<dbReference type="GO" id="GO:0004315">
    <property type="term" value="F:3-oxoacyl-[acyl-carrier-protein] synthase activity"/>
    <property type="evidence" value="ECO:0007669"/>
    <property type="project" value="UniProtKB-EC"/>
</dbReference>
<evidence type="ECO:0000256" key="41">
    <source>
        <dbReference type="ARBA" id="ARBA00047810"/>
    </source>
</evidence>
<comment type="catalytic activity">
    <reaction evidence="28">
        <text>(3R)-hydroxytetradecanoyl-[ACP] = (2E)-tetradecenoyl-[ACP] + H2O</text>
        <dbReference type="Rhea" id="RHEA:41892"/>
        <dbReference type="Rhea" id="RHEA-COMP:9646"/>
        <dbReference type="Rhea" id="RHEA-COMP:9647"/>
        <dbReference type="ChEBI" id="CHEBI:15377"/>
        <dbReference type="ChEBI" id="CHEBI:78474"/>
        <dbReference type="ChEBI" id="CHEBI:78475"/>
    </reaction>
    <physiologicalReaction direction="left-to-right" evidence="28">
        <dbReference type="Rhea" id="RHEA:41893"/>
    </physiologicalReaction>
</comment>
<dbReference type="EC" id="2.3.1.41" evidence="6"/>
<evidence type="ECO:0000256" key="11">
    <source>
        <dbReference type="ARBA" id="ARBA00022679"/>
    </source>
</evidence>
<dbReference type="PROSITE" id="PS00606">
    <property type="entry name" value="KS3_1"/>
    <property type="match status" value="1"/>
</dbReference>
<evidence type="ECO:0000256" key="56">
    <source>
        <dbReference type="ARBA" id="ARBA00049109"/>
    </source>
</evidence>
<dbReference type="Gene3D" id="3.30.70.3290">
    <property type="match status" value="1"/>
</dbReference>
<evidence type="ECO:0000256" key="48">
    <source>
        <dbReference type="ARBA" id="ARBA00048420"/>
    </source>
</evidence>
<comment type="catalytic activity">
    <reaction evidence="54">
        <text>3-oxotetradecanoyl-[ACP] + NADPH + H(+) = (3R)-hydroxytetradecanoyl-[ACP] + NADP(+)</text>
        <dbReference type="Rhea" id="RHEA:41888"/>
        <dbReference type="Rhea" id="RHEA-COMP:9645"/>
        <dbReference type="Rhea" id="RHEA-COMP:9646"/>
        <dbReference type="ChEBI" id="CHEBI:15378"/>
        <dbReference type="ChEBI" id="CHEBI:57783"/>
        <dbReference type="ChEBI" id="CHEBI:58349"/>
        <dbReference type="ChEBI" id="CHEBI:78473"/>
        <dbReference type="ChEBI" id="CHEBI:78474"/>
    </reaction>
    <physiologicalReaction direction="left-to-right" evidence="54">
        <dbReference type="Rhea" id="RHEA:41889"/>
    </physiologicalReaction>
</comment>
<evidence type="ECO:0000256" key="43">
    <source>
        <dbReference type="ARBA" id="ARBA00047953"/>
    </source>
</evidence>
<keyword evidence="14" id="KW-0276">Fatty acid metabolism</keyword>
<dbReference type="GO" id="GO:0016297">
    <property type="term" value="F:fatty acyl-[ACP] hydrolase activity"/>
    <property type="evidence" value="ECO:0007669"/>
    <property type="project" value="UniProtKB-EC"/>
</dbReference>
<dbReference type="CDD" id="cd00833">
    <property type="entry name" value="PKS"/>
    <property type="match status" value="1"/>
</dbReference>
<comment type="catalytic activity">
    <reaction evidence="46">
        <text>(2E)-dodecenoyl-[ACP] + NADPH + H(+) = dodecanoyl-[ACP] + NADP(+)</text>
        <dbReference type="Rhea" id="RHEA:41880"/>
        <dbReference type="Rhea" id="RHEA-COMP:9643"/>
        <dbReference type="Rhea" id="RHEA-COMP:9644"/>
        <dbReference type="ChEBI" id="CHEBI:15378"/>
        <dbReference type="ChEBI" id="CHEBI:57783"/>
        <dbReference type="ChEBI" id="CHEBI:58349"/>
        <dbReference type="ChEBI" id="CHEBI:65264"/>
        <dbReference type="ChEBI" id="CHEBI:78472"/>
    </reaction>
    <physiologicalReaction direction="left-to-right" evidence="46">
        <dbReference type="Rhea" id="RHEA:41881"/>
    </physiologicalReaction>
</comment>
<evidence type="ECO:0000256" key="44">
    <source>
        <dbReference type="ARBA" id="ARBA00047961"/>
    </source>
</evidence>
<keyword evidence="20" id="KW-0443">Lipid metabolism</keyword>
<dbReference type="Pfam" id="PF00975">
    <property type="entry name" value="Thioesterase"/>
    <property type="match status" value="1"/>
</dbReference>
<dbReference type="Pfam" id="PF00698">
    <property type="entry name" value="Acyl_transf_1"/>
    <property type="match status" value="1"/>
</dbReference>
<feature type="region of interest" description="C-terminal hotdog fold" evidence="64">
    <location>
        <begin position="1055"/>
        <end position="1188"/>
    </location>
</feature>
<comment type="catalytic activity">
    <reaction evidence="62">
        <text>(2E)-decenoyl-[ACP] + NADPH + H(+) = decanoyl-[ACP] + NADP(+)</text>
        <dbReference type="Rhea" id="RHEA:41864"/>
        <dbReference type="Rhea" id="RHEA-COMP:9639"/>
        <dbReference type="Rhea" id="RHEA-COMP:9640"/>
        <dbReference type="ChEBI" id="CHEBI:15378"/>
        <dbReference type="ChEBI" id="CHEBI:57783"/>
        <dbReference type="ChEBI" id="CHEBI:58349"/>
        <dbReference type="ChEBI" id="CHEBI:78467"/>
        <dbReference type="ChEBI" id="CHEBI:78468"/>
    </reaction>
    <physiologicalReaction direction="left-to-right" evidence="62">
        <dbReference type="Rhea" id="RHEA:41865"/>
    </physiologicalReaction>
</comment>
<dbReference type="InterPro" id="IPR013968">
    <property type="entry name" value="PKS_KR"/>
</dbReference>
<keyword evidence="15" id="KW-0521">NADP</keyword>
<feature type="active site" description="Proton acceptor; for dehydratase activity" evidence="64">
    <location>
        <position position="947"/>
    </location>
</feature>
<dbReference type="SUPFAM" id="SSF47336">
    <property type="entry name" value="ACP-like"/>
    <property type="match status" value="1"/>
</dbReference>
<proteinExistence type="predicted"/>
<accession>A0A6P6XYG8</accession>
<dbReference type="PANTHER" id="PTHR43775">
    <property type="entry name" value="FATTY ACID SYNTHASE"/>
    <property type="match status" value="1"/>
</dbReference>
<dbReference type="PROSITE" id="PS52004">
    <property type="entry name" value="KS3_2"/>
    <property type="match status" value="1"/>
</dbReference>
<dbReference type="InterPro" id="IPR029058">
    <property type="entry name" value="AB_hydrolase_fold"/>
</dbReference>
<evidence type="ECO:0000256" key="30">
    <source>
        <dbReference type="ARBA" id="ARBA00023401"/>
    </source>
</evidence>
<dbReference type="SMART" id="SM00827">
    <property type="entry name" value="PKS_AT"/>
    <property type="match status" value="1"/>
</dbReference>
<dbReference type="GO" id="GO:0004313">
    <property type="term" value="F:[acyl-carrier-protein] S-acetyltransferase activity"/>
    <property type="evidence" value="ECO:0007669"/>
    <property type="project" value="UniProtKB-EC"/>
</dbReference>
<dbReference type="Gene3D" id="1.10.1200.10">
    <property type="entry name" value="ACP-like"/>
    <property type="match status" value="1"/>
</dbReference>
<evidence type="ECO:0000256" key="50">
    <source>
        <dbReference type="ARBA" id="ARBA00048571"/>
    </source>
</evidence>
<dbReference type="EC" id="3.1.2.14" evidence="3"/>
<comment type="catalytic activity">
    <reaction evidence="36">
        <text>a (3R)-hydroxyacyl-[ACP] + NADP(+) = a 3-oxoacyl-[ACP] + NADPH + H(+)</text>
        <dbReference type="Rhea" id="RHEA:17397"/>
        <dbReference type="Rhea" id="RHEA-COMP:9916"/>
        <dbReference type="Rhea" id="RHEA-COMP:9945"/>
        <dbReference type="ChEBI" id="CHEBI:15378"/>
        <dbReference type="ChEBI" id="CHEBI:57783"/>
        <dbReference type="ChEBI" id="CHEBI:58349"/>
        <dbReference type="ChEBI" id="CHEBI:78776"/>
        <dbReference type="ChEBI" id="CHEBI:78827"/>
        <dbReference type="EC" id="1.1.1.100"/>
    </reaction>
    <physiologicalReaction direction="right-to-left" evidence="36">
        <dbReference type="Rhea" id="RHEA:17399"/>
    </physiologicalReaction>
</comment>
<dbReference type="OrthoDB" id="329835at2759"/>
<keyword evidence="18" id="KW-0560">Oxidoreductase</keyword>
<dbReference type="Gene3D" id="3.40.50.150">
    <property type="entry name" value="Vaccinia Virus protein VP39"/>
    <property type="match status" value="1"/>
</dbReference>
<evidence type="ECO:0000256" key="8">
    <source>
        <dbReference type="ARBA" id="ARBA00022450"/>
    </source>
</evidence>
<dbReference type="InterPro" id="IPR049391">
    <property type="entry name" value="FAS_pseudo-KR"/>
</dbReference>
<comment type="catalytic activity">
    <reaction evidence="29">
        <text>(3R)-hydroxyoctadecanoyl-[ACP] = (2E)-octadecenoyl-[ACP] + H2O</text>
        <dbReference type="Rhea" id="RHEA:41924"/>
        <dbReference type="Rhea" id="RHEA-COMP:9654"/>
        <dbReference type="Rhea" id="RHEA-COMP:9655"/>
        <dbReference type="ChEBI" id="CHEBI:15377"/>
        <dbReference type="ChEBI" id="CHEBI:78488"/>
        <dbReference type="ChEBI" id="CHEBI:78489"/>
    </reaction>
    <physiologicalReaction direction="left-to-right" evidence="29">
        <dbReference type="Rhea" id="RHEA:41925"/>
    </physiologicalReaction>
</comment>
<comment type="catalytic activity">
    <reaction evidence="52">
        <text>holo-[ACP] + acetyl-CoA = acetyl-[ACP] + CoA</text>
        <dbReference type="Rhea" id="RHEA:41788"/>
        <dbReference type="Rhea" id="RHEA-COMP:9621"/>
        <dbReference type="Rhea" id="RHEA-COMP:9685"/>
        <dbReference type="ChEBI" id="CHEBI:57287"/>
        <dbReference type="ChEBI" id="CHEBI:57288"/>
        <dbReference type="ChEBI" id="CHEBI:64479"/>
        <dbReference type="ChEBI" id="CHEBI:78446"/>
        <dbReference type="EC" id="2.3.1.38"/>
    </reaction>
    <physiologicalReaction direction="left-to-right" evidence="52">
        <dbReference type="Rhea" id="RHEA:41789"/>
    </physiologicalReaction>
</comment>
<comment type="catalytic activity">
    <reaction evidence="47">
        <text>tetradecanoyl-[ACP] + H2O = tetradecanoate + holo-[ACP] + H(+)</text>
        <dbReference type="Rhea" id="RHEA:30123"/>
        <dbReference type="Rhea" id="RHEA-COMP:9648"/>
        <dbReference type="Rhea" id="RHEA-COMP:9685"/>
        <dbReference type="ChEBI" id="CHEBI:15377"/>
        <dbReference type="ChEBI" id="CHEBI:15378"/>
        <dbReference type="ChEBI" id="CHEBI:30807"/>
        <dbReference type="ChEBI" id="CHEBI:64479"/>
        <dbReference type="ChEBI" id="CHEBI:78477"/>
        <dbReference type="EC" id="3.1.2.14"/>
    </reaction>
    <physiologicalReaction direction="left-to-right" evidence="47">
        <dbReference type="Rhea" id="RHEA:30124"/>
    </physiologicalReaction>
</comment>
<dbReference type="InterPro" id="IPR049900">
    <property type="entry name" value="PKS_mFAS_DH"/>
</dbReference>
<evidence type="ECO:0000256" key="58">
    <source>
        <dbReference type="ARBA" id="ARBA00049263"/>
    </source>
</evidence>
<keyword evidence="16" id="KW-0663">Pyridoxal phosphate</keyword>
<evidence type="ECO:0000256" key="28">
    <source>
        <dbReference type="ARBA" id="ARBA00023398"/>
    </source>
</evidence>
<comment type="catalytic activity">
    <reaction evidence="57">
        <text>(2E)-tetradecenoyl-[ACP] + NADPH + H(+) = tetradecanoyl-[ACP] + NADP(+)</text>
        <dbReference type="Rhea" id="RHEA:41896"/>
        <dbReference type="Rhea" id="RHEA-COMP:9647"/>
        <dbReference type="Rhea" id="RHEA-COMP:9648"/>
        <dbReference type="ChEBI" id="CHEBI:15378"/>
        <dbReference type="ChEBI" id="CHEBI:57783"/>
        <dbReference type="ChEBI" id="CHEBI:58349"/>
        <dbReference type="ChEBI" id="CHEBI:78475"/>
        <dbReference type="ChEBI" id="CHEBI:78477"/>
    </reaction>
    <physiologicalReaction direction="left-to-right" evidence="57">
        <dbReference type="Rhea" id="RHEA:41897"/>
    </physiologicalReaction>
</comment>
<dbReference type="InParanoid" id="A0A6P6XYG8"/>
<comment type="catalytic activity">
    <reaction evidence="53">
        <text>hexadecanoyl-[ACP] + H2O = hexadecanoate + holo-[ACP] + H(+)</text>
        <dbReference type="Rhea" id="RHEA:41932"/>
        <dbReference type="Rhea" id="RHEA-COMP:9652"/>
        <dbReference type="Rhea" id="RHEA-COMP:9685"/>
        <dbReference type="ChEBI" id="CHEBI:7896"/>
        <dbReference type="ChEBI" id="CHEBI:15377"/>
        <dbReference type="ChEBI" id="CHEBI:15378"/>
        <dbReference type="ChEBI" id="CHEBI:64479"/>
        <dbReference type="ChEBI" id="CHEBI:78483"/>
        <dbReference type="EC" id="3.1.2.14"/>
    </reaction>
    <physiologicalReaction direction="left-to-right" evidence="53">
        <dbReference type="Rhea" id="RHEA:41933"/>
    </physiologicalReaction>
</comment>
<keyword evidence="67" id="KW-1185">Reference proteome</keyword>
<dbReference type="GO" id="GO:0019171">
    <property type="term" value="F:(3R)-hydroxyacyl-[acyl-carrier-protein] dehydratase activity"/>
    <property type="evidence" value="ECO:0007669"/>
    <property type="project" value="UniProtKB-EC"/>
</dbReference>
<name>A0A6P6XYG8_DERPT</name>
<dbReference type="Pfam" id="PF16197">
    <property type="entry name" value="KAsynt_C_assoc"/>
    <property type="match status" value="1"/>
</dbReference>
<evidence type="ECO:0000256" key="37">
    <source>
        <dbReference type="ARBA" id="ARBA00047440"/>
    </source>
</evidence>
<dbReference type="Gene3D" id="3.40.50.1820">
    <property type="entry name" value="alpha/beta hydrolase"/>
    <property type="match status" value="1"/>
</dbReference>
<dbReference type="GO" id="GO:0141148">
    <property type="term" value="F:enoyl-[acyl-carrier-protein] reductase (NADPH) activity"/>
    <property type="evidence" value="ECO:0007669"/>
    <property type="project" value="UniProtKB-EC"/>
</dbReference>
<dbReference type="InterPro" id="IPR057326">
    <property type="entry name" value="KR_dom"/>
</dbReference>
<comment type="catalytic activity">
    <reaction evidence="49">
        <text>a fatty acyl-[ACP] + malonyl-[ACP] + H(+) = a 3-oxoacyl-[ACP] + holo-[ACP] + CO2</text>
        <dbReference type="Rhea" id="RHEA:22836"/>
        <dbReference type="Rhea" id="RHEA-COMP:9623"/>
        <dbReference type="Rhea" id="RHEA-COMP:9685"/>
        <dbReference type="Rhea" id="RHEA-COMP:9916"/>
        <dbReference type="Rhea" id="RHEA-COMP:14125"/>
        <dbReference type="ChEBI" id="CHEBI:15378"/>
        <dbReference type="ChEBI" id="CHEBI:16526"/>
        <dbReference type="ChEBI" id="CHEBI:64479"/>
        <dbReference type="ChEBI" id="CHEBI:78449"/>
        <dbReference type="ChEBI" id="CHEBI:78776"/>
        <dbReference type="ChEBI" id="CHEBI:138651"/>
        <dbReference type="EC" id="2.3.1.41"/>
    </reaction>
    <physiologicalReaction direction="left-to-right" evidence="49">
        <dbReference type="Rhea" id="RHEA:22837"/>
    </physiologicalReaction>
</comment>
<dbReference type="InterPro" id="IPR029063">
    <property type="entry name" value="SAM-dependent_MTases_sf"/>
</dbReference>
<dbReference type="RefSeq" id="XP_027197961.1">
    <property type="nucleotide sequence ID" value="XM_027342160.1"/>
</dbReference>
<dbReference type="Pfam" id="PF23297">
    <property type="entry name" value="ACP_SdgA_C"/>
    <property type="match status" value="1"/>
</dbReference>
<evidence type="ECO:0000259" key="66">
    <source>
        <dbReference type="PROSITE" id="PS52019"/>
    </source>
</evidence>
<dbReference type="InterPro" id="IPR011032">
    <property type="entry name" value="GroES-like_sf"/>
</dbReference>
<dbReference type="Gene3D" id="3.90.180.10">
    <property type="entry name" value="Medium-chain alcohol dehydrogenases, catalytic domain"/>
    <property type="match status" value="1"/>
</dbReference>
<dbReference type="SMART" id="SM00829">
    <property type="entry name" value="PKS_ER"/>
    <property type="match status" value="1"/>
</dbReference>
<dbReference type="Gene3D" id="3.40.366.10">
    <property type="entry name" value="Malonyl-Coenzyme A Acyl Carrier Protein, domain 2"/>
    <property type="match status" value="1"/>
</dbReference>
<dbReference type="InterPro" id="IPR014043">
    <property type="entry name" value="Acyl_transferase_dom"/>
</dbReference>
<comment type="catalytic activity">
    <reaction evidence="35">
        <text>hexanoyl-[ACP] + malonyl-[ACP] + H(+) = 3-oxooctanoyl-[ACP] + holo-[ACP] + CO2</text>
        <dbReference type="Rhea" id="RHEA:41836"/>
        <dbReference type="Rhea" id="RHEA-COMP:9623"/>
        <dbReference type="Rhea" id="RHEA-COMP:9632"/>
        <dbReference type="Rhea" id="RHEA-COMP:9633"/>
        <dbReference type="Rhea" id="RHEA-COMP:9685"/>
        <dbReference type="ChEBI" id="CHEBI:15378"/>
        <dbReference type="ChEBI" id="CHEBI:16526"/>
        <dbReference type="ChEBI" id="CHEBI:64479"/>
        <dbReference type="ChEBI" id="CHEBI:78449"/>
        <dbReference type="ChEBI" id="CHEBI:78459"/>
        <dbReference type="ChEBI" id="CHEBI:78460"/>
    </reaction>
    <physiologicalReaction direction="left-to-right" evidence="35">
        <dbReference type="Rhea" id="RHEA:41837"/>
    </physiologicalReaction>
</comment>
<comment type="catalytic activity">
    <reaction evidence="56">
        <text>decanoyl-[ACP] + malonyl-[ACP] + H(+) = 3-oxododecanoyl-[ACP] + holo-[ACP] + CO2</text>
        <dbReference type="Rhea" id="RHEA:41868"/>
        <dbReference type="Rhea" id="RHEA-COMP:9623"/>
        <dbReference type="Rhea" id="RHEA-COMP:9640"/>
        <dbReference type="Rhea" id="RHEA-COMP:9641"/>
        <dbReference type="Rhea" id="RHEA-COMP:9685"/>
        <dbReference type="ChEBI" id="CHEBI:15378"/>
        <dbReference type="ChEBI" id="CHEBI:16526"/>
        <dbReference type="ChEBI" id="CHEBI:64479"/>
        <dbReference type="ChEBI" id="CHEBI:78449"/>
        <dbReference type="ChEBI" id="CHEBI:78468"/>
        <dbReference type="ChEBI" id="CHEBI:78469"/>
    </reaction>
    <physiologicalReaction direction="left-to-right" evidence="56">
        <dbReference type="Rhea" id="RHEA:41869"/>
    </physiologicalReaction>
</comment>
<dbReference type="InterPro" id="IPR016036">
    <property type="entry name" value="Malonyl_transacylase_ACP-bd"/>
</dbReference>
<evidence type="ECO:0000256" key="15">
    <source>
        <dbReference type="ARBA" id="ARBA00022857"/>
    </source>
</evidence>
<dbReference type="InterPro" id="IPR020843">
    <property type="entry name" value="ER"/>
</dbReference>
<dbReference type="PANTHER" id="PTHR43775:SF7">
    <property type="entry name" value="FATTY ACID SYNTHASE"/>
    <property type="match status" value="1"/>
</dbReference>
<comment type="pathway">
    <text evidence="1">Lipid metabolism.</text>
</comment>
<dbReference type="EC" id="1.3.1.39" evidence="2"/>
<dbReference type="KEGG" id="dpte:113792212"/>
<comment type="catalytic activity">
    <reaction evidence="55">
        <text>(2E)-octadecenoyl-[ACP] + NADPH + H(+) = octadecanoyl-[ACP] + NADP(+)</text>
        <dbReference type="Rhea" id="RHEA:41928"/>
        <dbReference type="Rhea" id="RHEA-COMP:9655"/>
        <dbReference type="Rhea" id="RHEA-COMP:9656"/>
        <dbReference type="ChEBI" id="CHEBI:15378"/>
        <dbReference type="ChEBI" id="CHEBI:57783"/>
        <dbReference type="ChEBI" id="CHEBI:58349"/>
        <dbReference type="ChEBI" id="CHEBI:78489"/>
        <dbReference type="ChEBI" id="CHEBI:78495"/>
    </reaction>
    <physiologicalReaction direction="left-to-right" evidence="55">
        <dbReference type="Rhea" id="RHEA:41929"/>
    </physiologicalReaction>
</comment>